<dbReference type="FunCoup" id="A0A1S4FTN1">
    <property type="interactions" value="11"/>
</dbReference>
<dbReference type="PANTHER" id="PTHR24260:SF147">
    <property type="entry name" value="EG:BACR7A4.3 PROTEIN-RELATED"/>
    <property type="match status" value="1"/>
</dbReference>
<dbReference type="GO" id="GO:0006508">
    <property type="term" value="P:proteolysis"/>
    <property type="evidence" value="ECO:0007669"/>
    <property type="project" value="InterPro"/>
</dbReference>
<dbReference type="InterPro" id="IPR018114">
    <property type="entry name" value="TRYPSIN_HIS"/>
</dbReference>
<evidence type="ECO:0000256" key="6">
    <source>
        <dbReference type="ARBA" id="ARBA00023157"/>
    </source>
</evidence>
<gene>
    <name evidence="9" type="primary">5575036</name>
</gene>
<keyword evidence="4" id="KW-0732">Signal</keyword>
<evidence type="ECO:0000313" key="9">
    <source>
        <dbReference type="EnsemblMetazoa" id="AAEL011593-PA"/>
    </source>
</evidence>
<evidence type="ECO:0000256" key="1">
    <source>
        <dbReference type="ARBA" id="ARBA00004613"/>
    </source>
</evidence>
<dbReference type="InterPro" id="IPR043504">
    <property type="entry name" value="Peptidase_S1_PA_chymotrypsin"/>
</dbReference>
<dbReference type="OrthoDB" id="6339452at2759"/>
<dbReference type="PRINTS" id="PR00722">
    <property type="entry name" value="CHYMOTRYPSIN"/>
</dbReference>
<protein>
    <submittedName>
        <fullName evidence="9">Uncharacterized protein</fullName>
    </submittedName>
</protein>
<evidence type="ECO:0000256" key="8">
    <source>
        <dbReference type="ARBA" id="ARBA00024195"/>
    </source>
</evidence>
<comment type="similarity">
    <text evidence="8">Belongs to the peptidase S1 family. CLIP subfamily.</text>
</comment>
<dbReference type="GO" id="GO:0004252">
    <property type="term" value="F:serine-type endopeptidase activity"/>
    <property type="evidence" value="ECO:0007669"/>
    <property type="project" value="InterPro"/>
</dbReference>
<dbReference type="AlphaFoldDB" id="A0A1S4FTN1"/>
<comment type="subcellular location">
    <subcellularLocation>
        <location evidence="1">Secreted</location>
    </subcellularLocation>
</comment>
<evidence type="ECO:0000256" key="4">
    <source>
        <dbReference type="ARBA" id="ARBA00022729"/>
    </source>
</evidence>
<dbReference type="Pfam" id="PF00089">
    <property type="entry name" value="Trypsin"/>
    <property type="match status" value="1"/>
</dbReference>
<dbReference type="GO" id="GO:0045087">
    <property type="term" value="P:innate immune response"/>
    <property type="evidence" value="ECO:0007669"/>
    <property type="project" value="UniProtKB-KW"/>
</dbReference>
<accession>A0A1S4FTN1</accession>
<keyword evidence="3" id="KW-0399">Innate immunity</keyword>
<dbReference type="SMART" id="SM00020">
    <property type="entry name" value="Tryp_SPc"/>
    <property type="match status" value="1"/>
</dbReference>
<dbReference type="InterPro" id="IPR051333">
    <property type="entry name" value="CLIP_Serine_Protease"/>
</dbReference>
<evidence type="ECO:0000256" key="2">
    <source>
        <dbReference type="ARBA" id="ARBA00022525"/>
    </source>
</evidence>
<dbReference type="InParanoid" id="A0A1S4FTN1"/>
<dbReference type="PROSITE" id="PS50240">
    <property type="entry name" value="TRYPSIN_DOM"/>
    <property type="match status" value="1"/>
</dbReference>
<evidence type="ECO:0000256" key="3">
    <source>
        <dbReference type="ARBA" id="ARBA00022588"/>
    </source>
</evidence>
<dbReference type="InterPro" id="IPR033116">
    <property type="entry name" value="TRYPSIN_SER"/>
</dbReference>
<keyword evidence="6" id="KW-1015">Disulfide bond</keyword>
<dbReference type="Gene3D" id="2.40.10.10">
    <property type="entry name" value="Trypsin-like serine proteases"/>
    <property type="match status" value="1"/>
</dbReference>
<dbReference type="FunFam" id="2.40.10.10:FF:000028">
    <property type="entry name" value="Serine protease easter"/>
    <property type="match status" value="1"/>
</dbReference>
<dbReference type="PROSITE" id="PS00134">
    <property type="entry name" value="TRYPSIN_HIS"/>
    <property type="match status" value="1"/>
</dbReference>
<reference evidence="9 10" key="1">
    <citation type="submission" date="2017-06" db="EMBL/GenBank/DDBJ databases">
        <title>Aedes aegypti genome working group (AGWG) sequencing and assembly.</title>
        <authorList>
            <consortium name="Aedes aegypti Genome Working Group (AGWG)"/>
            <person name="Matthews B.J."/>
        </authorList>
    </citation>
    <scope>NUCLEOTIDE SEQUENCE [LARGE SCALE GENOMIC DNA]</scope>
    <source>
        <strain evidence="9 10">LVP_AGWG</strain>
    </source>
</reference>
<dbReference type="SUPFAM" id="SSF50494">
    <property type="entry name" value="Trypsin-like serine proteases"/>
    <property type="match status" value="1"/>
</dbReference>
<dbReference type="EnsemblMetazoa" id="AAEL011593-RA">
    <property type="protein sequence ID" value="AAEL011593-PA"/>
    <property type="gene ID" value="AAEL011593"/>
</dbReference>
<dbReference type="CDD" id="cd00190">
    <property type="entry name" value="Tryp_SPc"/>
    <property type="match status" value="1"/>
</dbReference>
<name>A0A1S4FTN1_AEDAE</name>
<dbReference type="InterPro" id="IPR001314">
    <property type="entry name" value="Peptidase_S1A"/>
</dbReference>
<dbReference type="Proteomes" id="UP000008820">
    <property type="component" value="Chromosome 1"/>
</dbReference>
<evidence type="ECO:0000256" key="5">
    <source>
        <dbReference type="ARBA" id="ARBA00022859"/>
    </source>
</evidence>
<keyword evidence="5" id="KW-0391">Immunity</keyword>
<reference evidence="9" key="2">
    <citation type="submission" date="2020-05" db="UniProtKB">
        <authorList>
            <consortium name="EnsemblMetazoa"/>
        </authorList>
    </citation>
    <scope>IDENTIFICATION</scope>
    <source>
        <strain evidence="9">LVP_AGWG</strain>
    </source>
</reference>
<dbReference type="PROSITE" id="PS00135">
    <property type="entry name" value="TRYPSIN_SER"/>
    <property type="match status" value="1"/>
</dbReference>
<keyword evidence="10" id="KW-1185">Reference proteome</keyword>
<proteinExistence type="inferred from homology"/>
<dbReference type="InterPro" id="IPR001254">
    <property type="entry name" value="Trypsin_dom"/>
</dbReference>
<dbReference type="PANTHER" id="PTHR24260">
    <property type="match status" value="1"/>
</dbReference>
<evidence type="ECO:0000256" key="7">
    <source>
        <dbReference type="ARBA" id="ARBA00023180"/>
    </source>
</evidence>
<dbReference type="GO" id="GO:0005576">
    <property type="term" value="C:extracellular region"/>
    <property type="evidence" value="ECO:0007669"/>
    <property type="project" value="UniProtKB-SubCell"/>
</dbReference>
<keyword evidence="7" id="KW-0325">Glycoprotein</keyword>
<keyword evidence="2" id="KW-0964">Secreted</keyword>
<dbReference type="InterPro" id="IPR009003">
    <property type="entry name" value="Peptidase_S1_PA"/>
</dbReference>
<sequence>MIISVRLPFIRTMSARSAISLVSMIAVAIALKEGDRCSINGLNGICALRPACPELKQMQQLGVRPKICAYTTNREKIFCCPRVEPIEQATRPSEQYCQQYRKLTSTEVHFGALSLDPSAARKAWVPNCDESINLIVGGARASPKEFPHMAALGWIDVGNDSAKYVFKCGGSLISDRYVLSAGHCLLTDHGPPHIVRLGELNLVSDDDGFQGIDYGVAEYILHPDYRPSESRYHDIALLKLNRTVQFGPAIRPACLWTSEDPVERKAIAIGYGQTDFFSPFSNVLMKVILDLLDYADCSMSYYGGRLLPESIVESQMCALTNGKDTCIGDSGGPLQVTAKDHSCLYYVVGVTSFGMFCGMQVPSVYTRVAAFADWIERIVWPEQP</sequence>
<organism evidence="9 10">
    <name type="scientific">Aedes aegypti</name>
    <name type="common">Yellowfever mosquito</name>
    <name type="synonym">Culex aegypti</name>
    <dbReference type="NCBI Taxonomy" id="7159"/>
    <lineage>
        <taxon>Eukaryota</taxon>
        <taxon>Metazoa</taxon>
        <taxon>Ecdysozoa</taxon>
        <taxon>Arthropoda</taxon>
        <taxon>Hexapoda</taxon>
        <taxon>Insecta</taxon>
        <taxon>Pterygota</taxon>
        <taxon>Neoptera</taxon>
        <taxon>Endopterygota</taxon>
        <taxon>Diptera</taxon>
        <taxon>Nematocera</taxon>
        <taxon>Culicoidea</taxon>
        <taxon>Culicidae</taxon>
        <taxon>Culicinae</taxon>
        <taxon>Aedini</taxon>
        <taxon>Aedes</taxon>
        <taxon>Stegomyia</taxon>
    </lineage>
</organism>
<evidence type="ECO:0000313" key="10">
    <source>
        <dbReference type="Proteomes" id="UP000008820"/>
    </source>
</evidence>
<dbReference type="VEuPathDB" id="VectorBase:AAEL011593"/>